<gene>
    <name evidence="2" type="ORF">SAMN02746041_02081</name>
</gene>
<dbReference type="Proteomes" id="UP000192783">
    <property type="component" value="Unassembled WGS sequence"/>
</dbReference>
<sequence length="78" mass="9227">MILGKTTGAVWESRRRRPEGPLRLQDLGRRWLTRFDRRPFHPHMRNLAIPLQSARDARFPKERTEHDDLVPDAVARTT</sequence>
<keyword evidence="3" id="KW-1185">Reference proteome</keyword>
<name>A0A1W1XMA5_9BACT</name>
<protein>
    <submittedName>
        <fullName evidence="2">Uncharacterized protein</fullName>
    </submittedName>
</protein>
<evidence type="ECO:0000313" key="2">
    <source>
        <dbReference type="EMBL" id="SMC24658.1"/>
    </source>
</evidence>
<evidence type="ECO:0000313" key="3">
    <source>
        <dbReference type="Proteomes" id="UP000192783"/>
    </source>
</evidence>
<accession>A0A1W1XMA5</accession>
<dbReference type="STRING" id="1121390.SAMN02746041_02081"/>
<organism evidence="2 3">
    <name type="scientific">Desulfacinum hydrothermale DSM 13146</name>
    <dbReference type="NCBI Taxonomy" id="1121390"/>
    <lineage>
        <taxon>Bacteria</taxon>
        <taxon>Pseudomonadati</taxon>
        <taxon>Thermodesulfobacteriota</taxon>
        <taxon>Syntrophobacteria</taxon>
        <taxon>Syntrophobacterales</taxon>
        <taxon>Syntrophobacteraceae</taxon>
        <taxon>Desulfacinum</taxon>
    </lineage>
</organism>
<dbReference type="AlphaFoldDB" id="A0A1W1XMA5"/>
<feature type="compositionally biased region" description="Basic and acidic residues" evidence="1">
    <location>
        <begin position="55"/>
        <end position="69"/>
    </location>
</feature>
<feature type="region of interest" description="Disordered" evidence="1">
    <location>
        <begin position="54"/>
        <end position="78"/>
    </location>
</feature>
<proteinExistence type="predicted"/>
<dbReference type="EMBL" id="FWXF01000010">
    <property type="protein sequence ID" value="SMC24658.1"/>
    <property type="molecule type" value="Genomic_DNA"/>
</dbReference>
<evidence type="ECO:0000256" key="1">
    <source>
        <dbReference type="SAM" id="MobiDB-lite"/>
    </source>
</evidence>
<reference evidence="2 3" key="1">
    <citation type="submission" date="2017-04" db="EMBL/GenBank/DDBJ databases">
        <authorList>
            <person name="Afonso C.L."/>
            <person name="Miller P.J."/>
            <person name="Scott M.A."/>
            <person name="Spackman E."/>
            <person name="Goraichik I."/>
            <person name="Dimitrov K.M."/>
            <person name="Suarez D.L."/>
            <person name="Swayne D.E."/>
        </authorList>
    </citation>
    <scope>NUCLEOTIDE SEQUENCE [LARGE SCALE GENOMIC DNA]</scope>
    <source>
        <strain evidence="2 3">DSM 13146</strain>
    </source>
</reference>